<evidence type="ECO:0000313" key="3">
    <source>
        <dbReference type="EMBL" id="MFA9949132.1"/>
    </source>
</evidence>
<keyword evidence="1" id="KW-0175">Coiled coil</keyword>
<feature type="coiled-coil region" evidence="1">
    <location>
        <begin position="26"/>
        <end position="53"/>
    </location>
</feature>
<dbReference type="Proteomes" id="UP001574673">
    <property type="component" value="Unassembled WGS sequence"/>
</dbReference>
<proteinExistence type="predicted"/>
<gene>
    <name evidence="2" type="ORF">ABCS64_00140</name>
    <name evidence="3" type="ORF">ABCS64_02105</name>
    <name evidence="4" type="ORF">ABCS64_12485</name>
</gene>
<organism evidence="2 5">
    <name type="scientific">Dentiradicibacter hellwigii</name>
    <dbReference type="NCBI Taxonomy" id="3149053"/>
    <lineage>
        <taxon>Bacteria</taxon>
        <taxon>Pseudomonadati</taxon>
        <taxon>Pseudomonadota</taxon>
        <taxon>Betaproteobacteria</taxon>
        <taxon>Rhodocyclales</taxon>
        <taxon>Rhodocyclaceae</taxon>
        <taxon>Dentiradicibacter</taxon>
    </lineage>
</organism>
<dbReference type="SUPFAM" id="SSF161266">
    <property type="entry name" value="Gam-like"/>
    <property type="match status" value="1"/>
</dbReference>
<dbReference type="Gene3D" id="1.20.5.170">
    <property type="match status" value="1"/>
</dbReference>
<dbReference type="InterPro" id="IPR009951">
    <property type="entry name" value="Host-nuc_inhib_Gam"/>
</dbReference>
<evidence type="ECO:0000313" key="5">
    <source>
        <dbReference type="Proteomes" id="UP001574673"/>
    </source>
</evidence>
<evidence type="ECO:0000256" key="1">
    <source>
        <dbReference type="SAM" id="Coils"/>
    </source>
</evidence>
<accession>A0ABV4UAZ9</accession>
<comment type="caution">
    <text evidence="2">The sequence shown here is derived from an EMBL/GenBank/DDBJ whole genome shotgun (WGS) entry which is preliminary data.</text>
</comment>
<keyword evidence="5" id="KW-1185">Reference proteome</keyword>
<name>A0ABV4UAZ9_9RHOO</name>
<dbReference type="RefSeq" id="WP_418889922.1">
    <property type="nucleotide sequence ID" value="NZ_JBEUWX010000001.1"/>
</dbReference>
<sequence length="170" mass="18244">MRKTKTAAIVHACQSREQTIEAISELGAAQRELLRLNTEINDALAEATAMRQDKIDALKQRIEGLTEGIATWCAANRAALCPGGGKTANLVTGEVSWRQRPPSVSIRAADKVLDKLRALGLHRFIRTAETPNKEAMLAEPAAVAGIAGISIVTGVEDFTIAPFEVDIQEA</sequence>
<reference evidence="5" key="1">
    <citation type="submission" date="2024-06" db="EMBL/GenBank/DDBJ databases">
        <title>Radixoralia hellwigii gen. nov., sp nov., isolated from a root canal in the human oral cavity.</title>
        <authorList>
            <person name="Bartsch S."/>
            <person name="Wittmer A."/>
            <person name="Schulz A.-K."/>
            <person name="Neumann-Schaal M."/>
            <person name="Wolf J."/>
            <person name="Gronow S."/>
            <person name="Tennert C."/>
            <person name="Haecker G."/>
            <person name="Cieplik F."/>
            <person name="Al-Ahmad A."/>
        </authorList>
    </citation>
    <scope>NUCLEOTIDE SEQUENCE [LARGE SCALE GENOMIC DNA]</scope>
    <source>
        <strain evidence="5">Wk13</strain>
    </source>
</reference>
<evidence type="ECO:0000313" key="4">
    <source>
        <dbReference type="EMBL" id="MFA9951130.1"/>
    </source>
</evidence>
<protein>
    <submittedName>
        <fullName evidence="2">Host-nuclease inhibitor Gam family protein</fullName>
    </submittedName>
</protein>
<dbReference type="Pfam" id="PF07352">
    <property type="entry name" value="Phage_Mu_Gam"/>
    <property type="match status" value="1"/>
</dbReference>
<dbReference type="EMBL" id="JBEUWX010000003">
    <property type="protein sequence ID" value="MFA9951130.1"/>
    <property type="molecule type" value="Genomic_DNA"/>
</dbReference>
<dbReference type="EMBL" id="JBEUWX010000001">
    <property type="protein sequence ID" value="MFA9948748.1"/>
    <property type="molecule type" value="Genomic_DNA"/>
</dbReference>
<evidence type="ECO:0000313" key="2">
    <source>
        <dbReference type="EMBL" id="MFA9948748.1"/>
    </source>
</evidence>
<dbReference type="EMBL" id="JBEUWX010000001">
    <property type="protein sequence ID" value="MFA9949132.1"/>
    <property type="molecule type" value="Genomic_DNA"/>
</dbReference>
<reference evidence="2" key="2">
    <citation type="journal article" date="2025" name="Int. J. Syst. Evol. Microbiol.">
        <title>Dentiradicibacter hellwigii gen. nov., sp. nov., isolated from a secondary infected root canal in the human oral cavity.</title>
        <authorList>
            <person name="Bartsch S."/>
            <person name="Wittmer A."/>
            <person name="Weber A.K."/>
            <person name="Neumann-Schaal M."/>
            <person name="Wolf J."/>
            <person name="Gronow S."/>
            <person name="Turnbull J.D."/>
            <person name="Tennert C."/>
            <person name="Hacker G."/>
            <person name="Cieplik F."/>
            <person name="Al-Ahmad A."/>
        </authorList>
    </citation>
    <scope>NUCLEOTIDE SEQUENCE</scope>
    <source>
        <strain evidence="2">Wk13</strain>
    </source>
</reference>